<feature type="compositionally biased region" description="Basic and acidic residues" evidence="5">
    <location>
        <begin position="209"/>
        <end position="227"/>
    </location>
</feature>
<dbReference type="InterPro" id="IPR046349">
    <property type="entry name" value="C1-like_sf"/>
</dbReference>
<dbReference type="PROSITE" id="PS50023">
    <property type="entry name" value="LIM_DOMAIN_2"/>
    <property type="match status" value="1"/>
</dbReference>
<feature type="compositionally biased region" description="Polar residues" evidence="5">
    <location>
        <begin position="310"/>
        <end position="334"/>
    </location>
</feature>
<evidence type="ECO:0000256" key="5">
    <source>
        <dbReference type="SAM" id="MobiDB-lite"/>
    </source>
</evidence>
<keyword evidence="2 4" id="KW-0479">Metal-binding</keyword>
<dbReference type="CDD" id="cd08368">
    <property type="entry name" value="LIM"/>
    <property type="match status" value="1"/>
</dbReference>
<dbReference type="InterPro" id="IPR051854">
    <property type="entry name" value="Rho-type_GAP"/>
</dbReference>
<dbReference type="CDD" id="cd00159">
    <property type="entry name" value="RhoGAP"/>
    <property type="match status" value="1"/>
</dbReference>
<evidence type="ECO:0000313" key="10">
    <source>
        <dbReference type="Proteomes" id="UP000245609"/>
    </source>
</evidence>
<dbReference type="OrthoDB" id="19923at2759"/>
<evidence type="ECO:0000256" key="4">
    <source>
        <dbReference type="PROSITE-ProRule" id="PRU00125"/>
    </source>
</evidence>
<gene>
    <name evidence="9" type="ORF">BB560_005064</name>
</gene>
<reference evidence="9 10" key="1">
    <citation type="journal article" date="2018" name="MBio">
        <title>Comparative Genomics Reveals the Core Gene Toolbox for the Fungus-Insect Symbiosis.</title>
        <authorList>
            <person name="Wang Y."/>
            <person name="Stata M."/>
            <person name="Wang W."/>
            <person name="Stajich J.E."/>
            <person name="White M.M."/>
            <person name="Moncalvo J.M."/>
        </authorList>
    </citation>
    <scope>NUCLEOTIDE SEQUENCE [LARGE SCALE GENOMIC DNA]</scope>
    <source>
        <strain evidence="9 10">SC-DP-2</strain>
    </source>
</reference>
<feature type="region of interest" description="Disordered" evidence="5">
    <location>
        <begin position="279"/>
        <end position="352"/>
    </location>
</feature>
<dbReference type="PANTHER" id="PTHR46075:SF2">
    <property type="entry name" value="RHO GTPASE ACTIVATING PROTEIN AT 5A, ISOFORM A"/>
    <property type="match status" value="1"/>
</dbReference>
<comment type="caution">
    <text evidence="9">The sequence shown here is derived from an EMBL/GenBank/DDBJ whole genome shotgun (WGS) entry which is preliminary data.</text>
</comment>
<dbReference type="InterPro" id="IPR001781">
    <property type="entry name" value="Znf_LIM"/>
</dbReference>
<dbReference type="GO" id="GO:0005096">
    <property type="term" value="F:GTPase activator activity"/>
    <property type="evidence" value="ECO:0007669"/>
    <property type="project" value="UniProtKB-KW"/>
</dbReference>
<feature type="compositionally biased region" description="Basic and acidic residues" evidence="5">
    <location>
        <begin position="536"/>
        <end position="552"/>
    </location>
</feature>
<evidence type="ECO:0000259" key="7">
    <source>
        <dbReference type="PROSITE" id="PS50081"/>
    </source>
</evidence>
<feature type="domain" description="LIM zinc-binding" evidence="6">
    <location>
        <begin position="137"/>
        <end position="197"/>
    </location>
</feature>
<evidence type="ECO:0000313" key="9">
    <source>
        <dbReference type="EMBL" id="PVV00551.1"/>
    </source>
</evidence>
<dbReference type="InterPro" id="IPR002219">
    <property type="entry name" value="PKC_DAG/PE"/>
</dbReference>
<dbReference type="Gene3D" id="3.30.60.20">
    <property type="match status" value="1"/>
</dbReference>
<dbReference type="Gene3D" id="1.10.555.10">
    <property type="entry name" value="Rho GTPase activation protein"/>
    <property type="match status" value="1"/>
</dbReference>
<feature type="region of interest" description="Disordered" evidence="5">
    <location>
        <begin position="201"/>
        <end position="248"/>
    </location>
</feature>
<feature type="domain" description="Phorbol-ester/DAG-type" evidence="7">
    <location>
        <begin position="460"/>
        <end position="510"/>
    </location>
</feature>
<dbReference type="GO" id="GO:0007165">
    <property type="term" value="P:signal transduction"/>
    <property type="evidence" value="ECO:0007669"/>
    <property type="project" value="InterPro"/>
</dbReference>
<dbReference type="SUPFAM" id="SSF57889">
    <property type="entry name" value="Cysteine-rich domain"/>
    <property type="match status" value="1"/>
</dbReference>
<feature type="compositionally biased region" description="Polar residues" evidence="5">
    <location>
        <begin position="279"/>
        <end position="288"/>
    </location>
</feature>
<evidence type="ECO:0000259" key="6">
    <source>
        <dbReference type="PROSITE" id="PS50023"/>
    </source>
</evidence>
<feature type="compositionally biased region" description="Low complexity" evidence="5">
    <location>
        <begin position="335"/>
        <end position="351"/>
    </location>
</feature>
<evidence type="ECO:0008006" key="11">
    <source>
        <dbReference type="Google" id="ProtNLM"/>
    </source>
</evidence>
<keyword evidence="4" id="KW-0440">LIM domain</keyword>
<dbReference type="SMART" id="SM00132">
    <property type="entry name" value="LIM"/>
    <property type="match status" value="2"/>
</dbReference>
<dbReference type="Pfam" id="PF00130">
    <property type="entry name" value="C1_1"/>
    <property type="match status" value="1"/>
</dbReference>
<proteinExistence type="predicted"/>
<feature type="domain" description="Rho-GAP" evidence="8">
    <location>
        <begin position="574"/>
        <end position="771"/>
    </location>
</feature>
<dbReference type="InterPro" id="IPR000198">
    <property type="entry name" value="RhoGAP_dom"/>
</dbReference>
<evidence type="ECO:0000256" key="1">
    <source>
        <dbReference type="ARBA" id="ARBA00022468"/>
    </source>
</evidence>
<dbReference type="Gene3D" id="2.10.110.10">
    <property type="entry name" value="Cysteine Rich Protein"/>
    <property type="match status" value="2"/>
</dbReference>
<evidence type="ECO:0000256" key="2">
    <source>
        <dbReference type="ARBA" id="ARBA00022723"/>
    </source>
</evidence>
<dbReference type="Pfam" id="PF00620">
    <property type="entry name" value="RhoGAP"/>
    <property type="match status" value="1"/>
</dbReference>
<accession>A0A2T9Z7H3</accession>
<keyword evidence="10" id="KW-1185">Reference proteome</keyword>
<dbReference type="SMART" id="SM00324">
    <property type="entry name" value="RhoGAP"/>
    <property type="match status" value="1"/>
</dbReference>
<dbReference type="CDD" id="cd00029">
    <property type="entry name" value="C1"/>
    <property type="match status" value="1"/>
</dbReference>
<dbReference type="Pfam" id="PF00412">
    <property type="entry name" value="LIM"/>
    <property type="match status" value="1"/>
</dbReference>
<protein>
    <recommendedName>
        <fullName evidence="11">RhoGAP-domain-containing protein</fullName>
    </recommendedName>
</protein>
<dbReference type="AlphaFoldDB" id="A0A2T9Z7H3"/>
<feature type="region of interest" description="Disordered" evidence="5">
    <location>
        <begin position="522"/>
        <end position="557"/>
    </location>
</feature>
<dbReference type="STRING" id="133381.A0A2T9Z7H3"/>
<keyword evidence="1" id="KW-0343">GTPase activation</keyword>
<keyword evidence="3 4" id="KW-0862">Zinc</keyword>
<dbReference type="EMBL" id="MBFS01001909">
    <property type="protein sequence ID" value="PVV00551.1"/>
    <property type="molecule type" value="Genomic_DNA"/>
</dbReference>
<dbReference type="SUPFAM" id="SSF48350">
    <property type="entry name" value="GTPase activation domain, GAP"/>
    <property type="match status" value="1"/>
</dbReference>
<sequence>MQTQVTERQRTGVEGILTHFKPSQQVLSHHINSTVYIDPPTSAKSSHTLPDPDPDSAISNSVQPHINSGTITSADPLLKSNASINSPICWGCNKPIDSGKAIQFADGVWHLNCKLIDYSSNLLFLANGKPICSDCTYSCSLCNKSIFDEAIVTAEGTYHSECFRCNECKEKIQGKSFAKTNSNVIYCVPCYYKRKERRNAALKKQQNKLKNDKNLPKTPLDKLEEASKLSTRTKNNPPPIQIPDPKQISKIKQISPQLDTSENSLGEYWVEYERDSLNAQPNSAKTHTSPYSPIPSSRKKSSPTEKLKTSFPSSQNGADNDTSRQRQQSSPNNITPTATASSNTASSPNPNIYVDKKELEQKYEKKIKSIQSMNSSTLRSELKSSYETILMLHLELLKLKGVDDSQTPKVTDEAFHSKSYPNTIIKNHDIKNPSELNSSPTFNDKPISKKAENFLGLASSHQFATFNTLRPVRCDICGDIIWGINNKELKCKSCGLVCHQRCLNQNIPVCSYSNRKRDISLPNGLHPSSDAVTADIPKEKNSPKENDKDRNLNNDANNRLHAHTFSTEIEIYKWPLEEQVKYEGSVDGITWVVKASIQFIEKHGIDVEGIYRKSGSTSDVKLIQTRMSNILIKKQNLAEAEIAESTVDVCAVTSILKQYFRELPIPLLSFDLYQNWITLFNTPNASDQYKITMCRKIAQSLPECHAATLVYLLRHLKRISENSKLNLMSISNLSLVFAPNLLRLPNLQFDREVHLYLNPQTILFLKYTDLFTPSSSTISPKAFVFVFIFGIHSIYLIS</sequence>
<dbReference type="PROSITE" id="PS50081">
    <property type="entry name" value="ZF_DAG_PE_2"/>
    <property type="match status" value="1"/>
</dbReference>
<dbReference type="GO" id="GO:0046872">
    <property type="term" value="F:metal ion binding"/>
    <property type="evidence" value="ECO:0007669"/>
    <property type="project" value="UniProtKB-KW"/>
</dbReference>
<dbReference type="PANTHER" id="PTHR46075">
    <property type="entry name" value="CHIMERIN FAMILY MEMBER"/>
    <property type="match status" value="1"/>
</dbReference>
<evidence type="ECO:0000256" key="3">
    <source>
        <dbReference type="ARBA" id="ARBA00022833"/>
    </source>
</evidence>
<dbReference type="PROSITE" id="PS00479">
    <property type="entry name" value="ZF_DAG_PE_1"/>
    <property type="match status" value="1"/>
</dbReference>
<name>A0A2T9Z7H3_9FUNG</name>
<dbReference type="InterPro" id="IPR008936">
    <property type="entry name" value="Rho_GTPase_activation_prot"/>
</dbReference>
<dbReference type="SMART" id="SM00109">
    <property type="entry name" value="C1"/>
    <property type="match status" value="1"/>
</dbReference>
<dbReference type="PROSITE" id="PS00478">
    <property type="entry name" value="LIM_DOMAIN_1"/>
    <property type="match status" value="1"/>
</dbReference>
<evidence type="ECO:0000259" key="8">
    <source>
        <dbReference type="PROSITE" id="PS50238"/>
    </source>
</evidence>
<dbReference type="Proteomes" id="UP000245609">
    <property type="component" value="Unassembled WGS sequence"/>
</dbReference>
<organism evidence="9 10">
    <name type="scientific">Smittium megazygosporum</name>
    <dbReference type="NCBI Taxonomy" id="133381"/>
    <lineage>
        <taxon>Eukaryota</taxon>
        <taxon>Fungi</taxon>
        <taxon>Fungi incertae sedis</taxon>
        <taxon>Zoopagomycota</taxon>
        <taxon>Kickxellomycotina</taxon>
        <taxon>Harpellomycetes</taxon>
        <taxon>Harpellales</taxon>
        <taxon>Legeriomycetaceae</taxon>
        <taxon>Smittium</taxon>
    </lineage>
</organism>
<dbReference type="PROSITE" id="PS50238">
    <property type="entry name" value="RHOGAP"/>
    <property type="match status" value="1"/>
</dbReference>